<dbReference type="InterPro" id="IPR015422">
    <property type="entry name" value="PyrdxlP-dep_Trfase_small"/>
</dbReference>
<evidence type="ECO:0000256" key="3">
    <source>
        <dbReference type="ARBA" id="ARBA00004946"/>
    </source>
</evidence>
<protein>
    <recommendedName>
        <fullName evidence="6">Diaminobutyrate--2-oxoglutarate transaminase</fullName>
        <ecNumber evidence="5">2.6.1.76</ecNumber>
    </recommendedName>
    <alternativeName>
        <fullName evidence="11">DABA aminotransferase</fullName>
    </alternativeName>
    <alternativeName>
        <fullName evidence="12">Diaminobutyrate--2-oxoglutarate aminotransferase</fullName>
    </alternativeName>
    <alternativeName>
        <fullName evidence="10">L-2,4-diaminobutyric acid transaminase</fullName>
    </alternativeName>
</protein>
<dbReference type="InterPro" id="IPR005814">
    <property type="entry name" value="Aminotrans_3"/>
</dbReference>
<evidence type="ECO:0000256" key="5">
    <source>
        <dbReference type="ARBA" id="ARBA00013155"/>
    </source>
</evidence>
<comment type="cofactor">
    <cofactor evidence="1">
        <name>pyridoxal 5'-phosphate</name>
        <dbReference type="ChEBI" id="CHEBI:597326"/>
    </cofactor>
</comment>
<proteinExistence type="inferred from homology"/>
<dbReference type="EC" id="2.6.1.76" evidence="5"/>
<dbReference type="OrthoDB" id="9801052at2"/>
<dbReference type="SUPFAM" id="SSF53383">
    <property type="entry name" value="PLP-dependent transferases"/>
    <property type="match status" value="1"/>
</dbReference>
<dbReference type="CDD" id="cd00610">
    <property type="entry name" value="OAT_like"/>
    <property type="match status" value="1"/>
</dbReference>
<dbReference type="InterPro" id="IPR015424">
    <property type="entry name" value="PyrdxlP-dep_Trfase"/>
</dbReference>
<evidence type="ECO:0000256" key="7">
    <source>
        <dbReference type="ARBA" id="ARBA00022576"/>
    </source>
</evidence>
<evidence type="ECO:0000256" key="14">
    <source>
        <dbReference type="RuleBase" id="RU003560"/>
    </source>
</evidence>
<dbReference type="Gene3D" id="3.40.640.10">
    <property type="entry name" value="Type I PLP-dependent aspartate aminotransferase-like (Major domain)"/>
    <property type="match status" value="1"/>
</dbReference>
<dbReference type="PROSITE" id="PS00600">
    <property type="entry name" value="AA_TRANSFER_CLASS_3"/>
    <property type="match status" value="1"/>
</dbReference>
<evidence type="ECO:0000256" key="10">
    <source>
        <dbReference type="ARBA" id="ARBA00029744"/>
    </source>
</evidence>
<evidence type="ECO:0000313" key="15">
    <source>
        <dbReference type="EMBL" id="TDC53580.1"/>
    </source>
</evidence>
<dbReference type="PIRSF" id="PIRSF000521">
    <property type="entry name" value="Transaminase_4ab_Lys_Orn"/>
    <property type="match status" value="1"/>
</dbReference>
<dbReference type="NCBIfam" id="TIGR00709">
    <property type="entry name" value="dat"/>
    <property type="match status" value="1"/>
</dbReference>
<evidence type="ECO:0000256" key="8">
    <source>
        <dbReference type="ARBA" id="ARBA00022679"/>
    </source>
</evidence>
<organism evidence="15 16">
    <name type="scientific">Jiangella ureilytica</name>
    <dbReference type="NCBI Taxonomy" id="2530374"/>
    <lineage>
        <taxon>Bacteria</taxon>
        <taxon>Bacillati</taxon>
        <taxon>Actinomycetota</taxon>
        <taxon>Actinomycetes</taxon>
        <taxon>Jiangellales</taxon>
        <taxon>Jiangellaceae</taxon>
        <taxon>Jiangella</taxon>
    </lineage>
</organism>
<evidence type="ECO:0000313" key="16">
    <source>
        <dbReference type="Proteomes" id="UP000295621"/>
    </source>
</evidence>
<evidence type="ECO:0000256" key="13">
    <source>
        <dbReference type="ARBA" id="ARBA00049111"/>
    </source>
</evidence>
<dbReference type="InterPro" id="IPR015421">
    <property type="entry name" value="PyrdxlP-dep_Trfase_major"/>
</dbReference>
<comment type="function">
    <text evidence="2">Catalyzes reversively the conversion of L-aspartate beta-semialdehyde (ASA) to L-2,4-diaminobutyrate (DABA) by transamination with L-glutamate.</text>
</comment>
<keyword evidence="9 14" id="KW-0663">Pyridoxal phosphate</keyword>
<dbReference type="PANTHER" id="PTHR43552">
    <property type="entry name" value="DIAMINOBUTYRATE--2-OXOGLUTARATE AMINOTRANSFERASE"/>
    <property type="match status" value="1"/>
</dbReference>
<sequence length="479" mass="50110">MQIILRERTAPVAYHEGVRVAEPPATGTAEPADDLLERQRQRESSARSYPRRLPIALVEASGSTVRDRQGRTYIDCLAGAGTLALGHHHPVVVQALRDVLDDGTPLTTLDLPTPVRDRFVTQLFEVLPQPLRDGRILFCGPTGADAVEAAVKLARTVTGRSGVVAFGGAYHGMTQGTLALTGRKAVKEPLGSLLPDVHHLPFPTAFRSPFGLDNGSVDGAAMAGRLVEWALTDDLSGITTPAALVAEPVQGEGGVQPMPAAFAATVRRATRAAGTVLVADEVQTGLGRTGDLWASQAIGLDPDVLVLSKAIGGGLPLAVVVYRGELDGWQPGSHAGTFRGQTLALAAGAATIREVVRAGLAQRAREAGRRLTEGLATVAADDPRVGQVRGRGLMAGAELVDPGVVDADGVPVPDGWLAGKVQGEMLRRGVIVEVGGTHDAVVRFLPPLVITDEEIDQVVDAFGAALHAVHAERDEEGAR</sequence>
<dbReference type="InterPro" id="IPR049704">
    <property type="entry name" value="Aminotrans_3_PPA_site"/>
</dbReference>
<dbReference type="Gene3D" id="3.90.1150.10">
    <property type="entry name" value="Aspartate Aminotransferase, domain 1"/>
    <property type="match status" value="1"/>
</dbReference>
<evidence type="ECO:0000256" key="4">
    <source>
        <dbReference type="ARBA" id="ARBA00008954"/>
    </source>
</evidence>
<keyword evidence="7 15" id="KW-0032">Aminotransferase</keyword>
<reference evidence="15 16" key="1">
    <citation type="submission" date="2019-02" db="EMBL/GenBank/DDBJ databases">
        <title>Draft genome sequences of novel Actinobacteria.</title>
        <authorList>
            <person name="Sahin N."/>
            <person name="Ay H."/>
            <person name="Saygin H."/>
        </authorList>
    </citation>
    <scope>NUCLEOTIDE SEQUENCE [LARGE SCALE GENOMIC DNA]</scope>
    <source>
        <strain evidence="15 16">KC603</strain>
    </source>
</reference>
<dbReference type="PANTHER" id="PTHR43552:SF1">
    <property type="entry name" value="DIAMINOBUTYRATE--2-OXOGLUTARATE AMINOTRANSFERASE"/>
    <property type="match status" value="1"/>
</dbReference>
<name>A0A4R4RU88_9ACTN</name>
<evidence type="ECO:0000256" key="9">
    <source>
        <dbReference type="ARBA" id="ARBA00022898"/>
    </source>
</evidence>
<dbReference type="Pfam" id="PF00202">
    <property type="entry name" value="Aminotran_3"/>
    <property type="match status" value="1"/>
</dbReference>
<dbReference type="GO" id="GO:0030170">
    <property type="term" value="F:pyridoxal phosphate binding"/>
    <property type="evidence" value="ECO:0007669"/>
    <property type="project" value="InterPro"/>
</dbReference>
<evidence type="ECO:0000256" key="12">
    <source>
        <dbReference type="ARBA" id="ARBA00031476"/>
    </source>
</evidence>
<comment type="catalytic activity">
    <reaction evidence="13">
        <text>L-2,4-diaminobutanoate + 2-oxoglutarate = L-aspartate 4-semialdehyde + L-glutamate</text>
        <dbReference type="Rhea" id="RHEA:11160"/>
        <dbReference type="ChEBI" id="CHEBI:16810"/>
        <dbReference type="ChEBI" id="CHEBI:29985"/>
        <dbReference type="ChEBI" id="CHEBI:58761"/>
        <dbReference type="ChEBI" id="CHEBI:537519"/>
        <dbReference type="EC" id="2.6.1.76"/>
    </reaction>
</comment>
<comment type="pathway">
    <text evidence="3">Amine and polyamine biosynthesis; ectoine biosynthesis; L-ectoine from L-aspartate 4-semialdehyde: step 1/3.</text>
</comment>
<evidence type="ECO:0000256" key="2">
    <source>
        <dbReference type="ARBA" id="ARBA00002189"/>
    </source>
</evidence>
<dbReference type="FunFam" id="3.40.640.10:FF:000004">
    <property type="entry name" value="Acetylornithine aminotransferase"/>
    <property type="match status" value="1"/>
</dbReference>
<dbReference type="EMBL" id="SMKL01000008">
    <property type="protein sequence ID" value="TDC53580.1"/>
    <property type="molecule type" value="Genomic_DNA"/>
</dbReference>
<evidence type="ECO:0000256" key="6">
    <source>
        <dbReference type="ARBA" id="ARBA00014798"/>
    </source>
</evidence>
<keyword evidence="8 15" id="KW-0808">Transferase</keyword>
<keyword evidence="16" id="KW-1185">Reference proteome</keyword>
<dbReference type="InterPro" id="IPR004637">
    <property type="entry name" value="Dat"/>
</dbReference>
<accession>A0A4R4RU88</accession>
<comment type="caution">
    <text evidence="15">The sequence shown here is derived from an EMBL/GenBank/DDBJ whole genome shotgun (WGS) entry which is preliminary data.</text>
</comment>
<evidence type="ECO:0000256" key="1">
    <source>
        <dbReference type="ARBA" id="ARBA00001933"/>
    </source>
</evidence>
<dbReference type="GO" id="GO:0045303">
    <property type="term" value="F:diaminobutyrate-2-oxoglutarate transaminase activity"/>
    <property type="evidence" value="ECO:0007669"/>
    <property type="project" value="UniProtKB-EC"/>
</dbReference>
<comment type="similarity">
    <text evidence="4 14">Belongs to the class-III pyridoxal-phosphate-dependent aminotransferase family.</text>
</comment>
<evidence type="ECO:0000256" key="11">
    <source>
        <dbReference type="ARBA" id="ARBA00030665"/>
    </source>
</evidence>
<dbReference type="AlphaFoldDB" id="A0A4R4RU88"/>
<dbReference type="Proteomes" id="UP000295621">
    <property type="component" value="Unassembled WGS sequence"/>
</dbReference>
<gene>
    <name evidence="15" type="ORF">E1212_05240</name>
</gene>